<reference evidence="2" key="2">
    <citation type="journal article" date="2018" name="Plant J.">
        <title>The Sorghum bicolor reference genome: improved assembly, gene annotations, a transcriptome atlas, and signatures of genome organization.</title>
        <authorList>
            <person name="McCormick R.F."/>
            <person name="Truong S.K."/>
            <person name="Sreedasyam A."/>
            <person name="Jenkins J."/>
            <person name="Shu S."/>
            <person name="Sims D."/>
            <person name="Kennedy M."/>
            <person name="Amirebrahimi M."/>
            <person name="Weers B.D."/>
            <person name="McKinley B."/>
            <person name="Mattison A."/>
            <person name="Morishige D.T."/>
            <person name="Grimwood J."/>
            <person name="Schmutz J."/>
            <person name="Mullet J.E."/>
        </authorList>
    </citation>
    <scope>NUCLEOTIDE SEQUENCE [LARGE SCALE GENOMIC DNA]</scope>
    <source>
        <strain evidence="2">cv. BTx623</strain>
    </source>
</reference>
<dbReference type="InParanoid" id="A0A1Z5S7D3"/>
<reference evidence="1 2" key="1">
    <citation type="journal article" date="2009" name="Nature">
        <title>The Sorghum bicolor genome and the diversification of grasses.</title>
        <authorList>
            <person name="Paterson A.H."/>
            <person name="Bowers J.E."/>
            <person name="Bruggmann R."/>
            <person name="Dubchak I."/>
            <person name="Grimwood J."/>
            <person name="Gundlach H."/>
            <person name="Haberer G."/>
            <person name="Hellsten U."/>
            <person name="Mitros T."/>
            <person name="Poliakov A."/>
            <person name="Schmutz J."/>
            <person name="Spannagl M."/>
            <person name="Tang H."/>
            <person name="Wang X."/>
            <person name="Wicker T."/>
            <person name="Bharti A.K."/>
            <person name="Chapman J."/>
            <person name="Feltus F.A."/>
            <person name="Gowik U."/>
            <person name="Grigoriev I.V."/>
            <person name="Lyons E."/>
            <person name="Maher C.A."/>
            <person name="Martis M."/>
            <person name="Narechania A."/>
            <person name="Otillar R.P."/>
            <person name="Penning B.W."/>
            <person name="Salamov A.A."/>
            <person name="Wang Y."/>
            <person name="Zhang L."/>
            <person name="Carpita N.C."/>
            <person name="Freeling M."/>
            <person name="Gingle A.R."/>
            <person name="Hash C.T."/>
            <person name="Keller B."/>
            <person name="Klein P."/>
            <person name="Kresovich S."/>
            <person name="McCann M.C."/>
            <person name="Ming R."/>
            <person name="Peterson D.G."/>
            <person name="Mehboob-ur-Rahman"/>
            <person name="Ware D."/>
            <person name="Westhoff P."/>
            <person name="Mayer K.F."/>
            <person name="Messing J."/>
            <person name="Rokhsar D.S."/>
        </authorList>
    </citation>
    <scope>NUCLEOTIDE SEQUENCE [LARGE SCALE GENOMIC DNA]</scope>
    <source>
        <strain evidence="2">cv. BTx623</strain>
    </source>
</reference>
<accession>A0A1Z5S7D3</accession>
<dbReference type="AlphaFoldDB" id="A0A1Z5S7D3"/>
<dbReference type="Proteomes" id="UP000000768">
    <property type="component" value="Chromosome 1"/>
</dbReference>
<protein>
    <submittedName>
        <fullName evidence="1">Uncharacterized protein</fullName>
    </submittedName>
</protein>
<dbReference type="Gramene" id="OQU91831">
    <property type="protein sequence ID" value="OQU91831"/>
    <property type="gene ID" value="SORBI_3001G253501"/>
</dbReference>
<evidence type="ECO:0000313" key="2">
    <source>
        <dbReference type="Proteomes" id="UP000000768"/>
    </source>
</evidence>
<evidence type="ECO:0000313" key="1">
    <source>
        <dbReference type="EMBL" id="OQU91831.1"/>
    </source>
</evidence>
<gene>
    <name evidence="1" type="ORF">SORBI_3001G253501</name>
</gene>
<sequence length="46" mass="4891">MAPSPPSPEVPCHRPCSASTHGRLDLQQRALTGIDMQASGSTFLKL</sequence>
<name>A0A1Z5S7D3_SORBI</name>
<proteinExistence type="predicted"/>
<keyword evidence="2" id="KW-1185">Reference proteome</keyword>
<organism evidence="1 2">
    <name type="scientific">Sorghum bicolor</name>
    <name type="common">Sorghum</name>
    <name type="synonym">Sorghum vulgare</name>
    <dbReference type="NCBI Taxonomy" id="4558"/>
    <lineage>
        <taxon>Eukaryota</taxon>
        <taxon>Viridiplantae</taxon>
        <taxon>Streptophyta</taxon>
        <taxon>Embryophyta</taxon>
        <taxon>Tracheophyta</taxon>
        <taxon>Spermatophyta</taxon>
        <taxon>Magnoliopsida</taxon>
        <taxon>Liliopsida</taxon>
        <taxon>Poales</taxon>
        <taxon>Poaceae</taxon>
        <taxon>PACMAD clade</taxon>
        <taxon>Panicoideae</taxon>
        <taxon>Andropogonodae</taxon>
        <taxon>Andropogoneae</taxon>
        <taxon>Sorghinae</taxon>
        <taxon>Sorghum</taxon>
    </lineage>
</organism>
<dbReference type="EMBL" id="CM000760">
    <property type="protein sequence ID" value="OQU91831.1"/>
    <property type="molecule type" value="Genomic_DNA"/>
</dbReference>